<accession>A0A4U0FD77</accession>
<dbReference type="AlphaFoldDB" id="A0A4U0FD77"/>
<evidence type="ECO:0000313" key="1">
    <source>
        <dbReference type="EMBL" id="TJY42658.1"/>
    </source>
</evidence>
<reference evidence="1 2" key="1">
    <citation type="submission" date="2019-04" db="EMBL/GenBank/DDBJ databases">
        <title>Cohnella sp. nov., isolated from soil.</title>
        <authorList>
            <person name="Kim W."/>
        </authorList>
    </citation>
    <scope>NUCLEOTIDE SEQUENCE [LARGE SCALE GENOMIC DNA]</scope>
    <source>
        <strain evidence="1 2">CAU 1483</strain>
    </source>
</reference>
<dbReference type="PROSITE" id="PS51257">
    <property type="entry name" value="PROKAR_LIPOPROTEIN"/>
    <property type="match status" value="1"/>
</dbReference>
<gene>
    <name evidence="1" type="ORF">E5161_07330</name>
</gene>
<protein>
    <recommendedName>
        <fullName evidence="3">DUF4829 domain-containing protein</fullName>
    </recommendedName>
</protein>
<comment type="caution">
    <text evidence="1">The sequence shown here is derived from an EMBL/GenBank/DDBJ whole genome shotgun (WGS) entry which is preliminary data.</text>
</comment>
<dbReference type="OrthoDB" id="2607282at2"/>
<dbReference type="RefSeq" id="WP_136777077.1">
    <property type="nucleotide sequence ID" value="NZ_SUPK01000003.1"/>
</dbReference>
<proteinExistence type="predicted"/>
<dbReference type="Proteomes" id="UP000309673">
    <property type="component" value="Unassembled WGS sequence"/>
</dbReference>
<keyword evidence="2" id="KW-1185">Reference proteome</keyword>
<name>A0A4U0FD77_9BACL</name>
<evidence type="ECO:0008006" key="3">
    <source>
        <dbReference type="Google" id="ProtNLM"/>
    </source>
</evidence>
<sequence length="163" mass="18539">MKISQAFLLPVLILLMISACQSYKSMESNVPQPTHQESKEVELQRIRAENDALKATLNLSFKIIHAMGKKDFDYLKSVSAPDVRFSKFENRVYFPYGGKMVAPTLLKPIALGNLEYRFSTYINGENEFIVGFAYYQGDSHSTIDLYFIKGEASWLFNGFITNA</sequence>
<dbReference type="EMBL" id="SUPK01000003">
    <property type="protein sequence ID" value="TJY42658.1"/>
    <property type="molecule type" value="Genomic_DNA"/>
</dbReference>
<evidence type="ECO:0000313" key="2">
    <source>
        <dbReference type="Proteomes" id="UP000309673"/>
    </source>
</evidence>
<organism evidence="1 2">
    <name type="scientific">Cohnella pontilimi</name>
    <dbReference type="NCBI Taxonomy" id="2564100"/>
    <lineage>
        <taxon>Bacteria</taxon>
        <taxon>Bacillati</taxon>
        <taxon>Bacillota</taxon>
        <taxon>Bacilli</taxon>
        <taxon>Bacillales</taxon>
        <taxon>Paenibacillaceae</taxon>
        <taxon>Cohnella</taxon>
    </lineage>
</organism>